<feature type="compositionally biased region" description="Basic and acidic residues" evidence="1">
    <location>
        <begin position="27"/>
        <end position="38"/>
    </location>
</feature>
<feature type="domain" description="Putative adhesin Stv" evidence="2">
    <location>
        <begin position="2181"/>
        <end position="2350"/>
    </location>
</feature>
<reference evidence="3 4" key="1">
    <citation type="journal article" date="2019" name="bioRxiv">
        <title>Bacteria contribute to plant secondary compound degradation in a generalist herbivore system.</title>
        <authorList>
            <person name="Francoeur C.B."/>
            <person name="Khadempour L."/>
            <person name="Moreira-Soto R.D."/>
            <person name="Gotting K."/>
            <person name="Book A.J."/>
            <person name="Pinto-Tomas A.A."/>
            <person name="Keefover-Ring K."/>
            <person name="Currie C.R."/>
        </authorList>
    </citation>
    <scope>NUCLEOTIDE SEQUENCE [LARGE SCALE GENOMIC DNA]</scope>
    <source>
        <strain evidence="3">Acro-835</strain>
    </source>
</reference>
<dbReference type="Pfam" id="PF21527">
    <property type="entry name" value="Stv"/>
    <property type="match status" value="1"/>
</dbReference>
<evidence type="ECO:0000313" key="3">
    <source>
        <dbReference type="EMBL" id="NIF23200.1"/>
    </source>
</evidence>
<name>A0ABX0RIX4_9GAMM</name>
<keyword evidence="4" id="KW-1185">Reference proteome</keyword>
<dbReference type="EMBL" id="VWXF01000007">
    <property type="protein sequence ID" value="NIF23200.1"/>
    <property type="molecule type" value="Genomic_DNA"/>
</dbReference>
<dbReference type="InterPro" id="IPR049002">
    <property type="entry name" value="Stv"/>
</dbReference>
<evidence type="ECO:0000259" key="2">
    <source>
        <dbReference type="Pfam" id="PF21527"/>
    </source>
</evidence>
<feature type="compositionally biased region" description="Basic and acidic residues" evidence="1">
    <location>
        <begin position="9"/>
        <end position="18"/>
    </location>
</feature>
<protein>
    <recommendedName>
        <fullName evidence="2">Putative adhesin Stv domain-containing protein</fullName>
    </recommendedName>
</protein>
<feature type="region of interest" description="Disordered" evidence="1">
    <location>
        <begin position="2048"/>
        <end position="2109"/>
    </location>
</feature>
<gene>
    <name evidence="3" type="ORF">F3J40_16565</name>
</gene>
<sequence>MSINNSEFSRVDENKTDSDLGITSSSHQEDKKHKESSFFDPDLSRHVISEIETQLPELIEYSLLGHQKNNITIPDLRVLQKRMQESVSTHSLFEVDSLKSDFSYTDFPDHDLPEGELPDSHTHHNVREGVVSTQDNSTLPDSIRKKIGAVNSYKGMNYFNSFIESFIKFKQESYKDNRTPQAAMFYTHQTQQNVQTKIDKVNGTLNLLASRLINALSETFAMIDSLAQMKPESWLSWKEFENRKREAFFYATANITGQEQPGEAFSIGERRVKLQEDPVEIMKVNSLVNAQLWNEKKYRESLWGIAPQNGESNTIDLSDPESVADVSEMSGYKPGTALSQSGGIYHSLELLLQSVSLTENAAQKVLSSNEVSPREEKSYAFSQMILLTCKKLNIILIQLMNEVKEVQPSKDALNDKASQGFIEKLHKAGREFISPAKKTAVSFKDSLPLVPRFLESAHLKIERKLTGIITRKTKSFSTQEIAAILHTGVIVKDKLQHTLISLAQINQVSSRLRFALQRLDAVTWLLEKQSSSSNSRMLIKELKDNKIFWQQIVVEEKRKLADMVNSKMDLSKGRQKTSLLLEISDILMAVTHSGKSQQAINAYFIELSKFIDYIVKCESRMKTIPDKLCDYPDARDSFSDEIKVWIRKLQAARSYLNIEITDLTGWEPASFSRTGMLAKGIAESHQERKKSWLAKYPGSSRAKAEEEYDAAFLKYIRNYLPFIAKQKAGGGELLMDRLKIEMKNAAEGKVNYPTTMAGILMAQKSTDEMFKSWSVRRLIRKSLYASLGSFSVMPSLASLPLRIAIKCLVTHAVVTFVIDKGGKAVRLGEGSSELEASKYRKNAFEQLAIKIGVSTLPFASHAIGGAFLWEDFYKGHARDAAKNVAKQLVSELPFVAINKVIDNSVNAVRQKNMAQQEQLRDFFNKIISRSRENDENSETENPVAKVKTLNVRDELYRISQGENSEQAQLAHSLLNNRLIAAIKMTQSEGNIFSQYIMSTREIQLSMGATDEEVLHEIAHALSVHQVASGIAYPDSELGEKVKQLDALRERALKSYQEQGGKDPTTLYFLSSPQEFIAGLYSGYSEFTAFLKSIDVNGRSLLLRVLDMLCELLGLEVEQENALTHALGLSDAIMATPVADEMEGEQQTYYGIAQGRLYSQYTNPNHNRRVVCNALPLTATYIPGGAIRNSLVAELAAMSPSDRNEWIANSSLTASYKEDLGIYLAENHYIYDRMVTGGDYFAWVQSFHPQWPRNFQSENRIVGVLRLPDSVLTGDFPTNKGFKLVLKNSRGDVTFERVYYPRASFEKAGEWKADIASQIEEDMLLQDKYNRISVSHIDGYHSSHPVVISGGSNVMPNVFVVDENSLVKHADFQIVDQDPDLEKTTLKTMSEARSLVARLATMSPGERNVWFLRSKLSRDMKKYTGIYLAEYQYVYDQMVKGSDYFKLLIDTNNGWPRDFQAANRIVGVLRLPNSVLTGAFPAGKGFKLILKNSSGDVISEKVYYPGPYSKGEGEWKGDILSQIEEDMLLQDESNRISVSYIDHVASTRARVVAGPSDVKMNVFVINENSQVESADFQIVNAREGSTTPDKELSADVHLDRILLRSAASEGLNFTTNDLNEKYPVSFVRTTMNTFGAANFIPPRSKIYTKEYTLRNILSNNLYRDEDFNLNSFSNVYDVDGVPGLTLYLLKRIIDRVEKNIQDKVEELKGSLELKSAVTKVYQKSLNAAFINLLSYEKDNDVIELVSLYYSRQVNISSVSVELPGSLLPTSPAPVFSVKCNIPGMVAISKGELTILASVDTGKYYIMRNNHINYNIADAIRKSLSKKDADNISPEYQAWKKWTLIYNDSTKVSSQQTLLDKLFDSHVDRLKIELDYETFTSGEYRTRWAINYGKAILRFMSILAGTTAAVGSGNVTTAVALFVGVLSEAADIGLSVVQMNNSDRGKDYNSALSEILVGSILFVIFASLDIRQLAKIANSHRQELLAVVKKTREFVDKLKRAPRAREYLVTGVSDINVMADYSRQVLDESFIEDTITTSRHHELMAGVDAQHPITPDQTGSSGYQSGNSTSQNASLQGTETPSSASEGISISGSRSSVGGTHVNSGAQPNNGATRMEQFRADVNNQLERVANSVPLPGVRGADEGRRPFTKHRVTVNNKGYDYRQYDDYKIYLPEGKDARPGRFMVSGHGNTIGTNTVACPKKTTINFYGEHGKLLEDNGLESRKMLPSARVKYNQFDQPVTEVPIINNGEIENWRTAILEERIKFTGTSKAGHYKDVKLSHFEDDNPYRAMDMWNLEKQAGTQNPALVTATPRPGGLVTIDKNKPLKLSTLVEDLASVSSTGEAVVDVNACRGGWLASLFANKNMRAGASNRYVRARPSRRYTEQNGIRSIRRNDNRTGGRLFRQGDLKDTLSPIGTGGSAILQAAQDHPKTTLKVLGFAAELTLFASAVALSILYLRGDFDSPGTTTNGQRPDTEPVSQASTEETTLILTKDEVSERVSFIITKVTSLMSVLRNNDDNALAQLRPLEKLFFGDDDYLDVHDLTQILAFFEAIKNDTTGESLKAFLEGKPTPLEIENPDNPFARLGRENVIGFLFQVLR</sequence>
<dbReference type="Proteomes" id="UP001515683">
    <property type="component" value="Unassembled WGS sequence"/>
</dbReference>
<feature type="compositionally biased region" description="Polar residues" evidence="1">
    <location>
        <begin position="2053"/>
        <end position="2079"/>
    </location>
</feature>
<organism evidence="3 4">
    <name type="scientific">Candidatus Pantoea multigeneris</name>
    <dbReference type="NCBI Taxonomy" id="2608357"/>
    <lineage>
        <taxon>Bacteria</taxon>
        <taxon>Pseudomonadati</taxon>
        <taxon>Pseudomonadota</taxon>
        <taxon>Gammaproteobacteria</taxon>
        <taxon>Enterobacterales</taxon>
        <taxon>Erwiniaceae</taxon>
        <taxon>Pantoea</taxon>
    </lineage>
</organism>
<comment type="caution">
    <text evidence="3">The sequence shown here is derived from an EMBL/GenBank/DDBJ whole genome shotgun (WGS) entry which is preliminary data.</text>
</comment>
<evidence type="ECO:0000313" key="4">
    <source>
        <dbReference type="Proteomes" id="UP001515683"/>
    </source>
</evidence>
<proteinExistence type="predicted"/>
<feature type="compositionally biased region" description="Low complexity" evidence="1">
    <location>
        <begin position="2080"/>
        <end position="2097"/>
    </location>
</feature>
<accession>A0ABX0RIX4</accession>
<evidence type="ECO:0000256" key="1">
    <source>
        <dbReference type="SAM" id="MobiDB-lite"/>
    </source>
</evidence>
<feature type="compositionally biased region" description="Polar residues" evidence="1">
    <location>
        <begin position="2099"/>
        <end position="2109"/>
    </location>
</feature>
<feature type="region of interest" description="Disordered" evidence="1">
    <location>
        <begin position="1"/>
        <end position="38"/>
    </location>
</feature>
<dbReference type="RefSeq" id="WP_167016339.1">
    <property type="nucleotide sequence ID" value="NZ_VWXF01000007.1"/>
</dbReference>